<accession>L7LCB2</accession>
<name>L7LCB2_9ACTN</name>
<reference evidence="1 2" key="1">
    <citation type="submission" date="2012-12" db="EMBL/GenBank/DDBJ databases">
        <title>Whole genome shotgun sequence of Gordonia hirsuta NBRC 16056.</title>
        <authorList>
            <person name="Isaki-Nakamura S."/>
            <person name="Hosoyama A."/>
            <person name="Tsuchikane K."/>
            <person name="Katsumata H."/>
            <person name="Baba S."/>
            <person name="Yamazaki S."/>
            <person name="Fujita N."/>
        </authorList>
    </citation>
    <scope>NUCLEOTIDE SEQUENCE [LARGE SCALE GENOMIC DNA]</scope>
    <source>
        <strain evidence="1 2">NBRC 16056</strain>
    </source>
</reference>
<dbReference type="eggNOG" id="ENOG50332AK">
    <property type="taxonomic scope" value="Bacteria"/>
</dbReference>
<evidence type="ECO:0000313" key="2">
    <source>
        <dbReference type="Proteomes" id="UP000053405"/>
    </source>
</evidence>
<dbReference type="Proteomes" id="UP000053405">
    <property type="component" value="Unassembled WGS sequence"/>
</dbReference>
<keyword evidence="2" id="KW-1185">Reference proteome</keyword>
<evidence type="ECO:0000313" key="1">
    <source>
        <dbReference type="EMBL" id="GAC58534.1"/>
    </source>
</evidence>
<evidence type="ECO:0008006" key="3">
    <source>
        <dbReference type="Google" id="ProtNLM"/>
    </source>
</evidence>
<sequence length="127" mass="13941">MNILQTLAGQTNRVMTPLLRAPVVGGLLRRSMTELTYTGRRSGRTFRLIVAYRRRGPDEIVVGVGMADRKSWWRNFYPEPGPILVHLDGLARPGTAVATRTAAGTGVRILMEPIGITDAAERRDAIG</sequence>
<protein>
    <recommendedName>
        <fullName evidence="3">Nitroreductase family deazaflavin-dependent oxidoreductase</fullName>
    </recommendedName>
</protein>
<gene>
    <name evidence="1" type="ORF">GOHSU_42_00260</name>
</gene>
<dbReference type="AlphaFoldDB" id="L7LCB2"/>
<dbReference type="STRING" id="1121927.GOHSU_42_00260"/>
<comment type="caution">
    <text evidence="1">The sequence shown here is derived from an EMBL/GenBank/DDBJ whole genome shotgun (WGS) entry which is preliminary data.</text>
</comment>
<proteinExistence type="predicted"/>
<organism evidence="1 2">
    <name type="scientific">Gordonia hirsuta DSM 44140 = NBRC 16056</name>
    <dbReference type="NCBI Taxonomy" id="1121927"/>
    <lineage>
        <taxon>Bacteria</taxon>
        <taxon>Bacillati</taxon>
        <taxon>Actinomycetota</taxon>
        <taxon>Actinomycetes</taxon>
        <taxon>Mycobacteriales</taxon>
        <taxon>Gordoniaceae</taxon>
        <taxon>Gordonia</taxon>
    </lineage>
</organism>
<dbReference type="Gene3D" id="2.30.110.10">
    <property type="entry name" value="Electron Transport, Fmn-binding Protein, Chain A"/>
    <property type="match status" value="1"/>
</dbReference>
<dbReference type="InterPro" id="IPR012349">
    <property type="entry name" value="Split_barrel_FMN-bd"/>
</dbReference>
<dbReference type="EMBL" id="BANT01000042">
    <property type="protein sequence ID" value="GAC58534.1"/>
    <property type="molecule type" value="Genomic_DNA"/>
</dbReference>
<dbReference type="RefSeq" id="WP_005942873.1">
    <property type="nucleotide sequence ID" value="NZ_ATVK01000060.1"/>
</dbReference>